<feature type="region of interest" description="Disordered" evidence="1">
    <location>
        <begin position="1"/>
        <end position="25"/>
    </location>
</feature>
<dbReference type="KEGG" id="psin:CAK95_14465"/>
<name>A0A1W6ZTR1_9HYPH</name>
<organism evidence="2 3">
    <name type="scientific">Pseudorhodoplanes sinuspersici</name>
    <dbReference type="NCBI Taxonomy" id="1235591"/>
    <lineage>
        <taxon>Bacteria</taxon>
        <taxon>Pseudomonadati</taxon>
        <taxon>Pseudomonadota</taxon>
        <taxon>Alphaproteobacteria</taxon>
        <taxon>Hyphomicrobiales</taxon>
        <taxon>Pseudorhodoplanes</taxon>
    </lineage>
</organism>
<keyword evidence="3" id="KW-1185">Reference proteome</keyword>
<evidence type="ECO:0000256" key="1">
    <source>
        <dbReference type="SAM" id="MobiDB-lite"/>
    </source>
</evidence>
<feature type="compositionally biased region" description="Basic and acidic residues" evidence="1">
    <location>
        <begin position="11"/>
        <end position="25"/>
    </location>
</feature>
<dbReference type="EMBL" id="CP021112">
    <property type="protein sequence ID" value="ARQ00145.1"/>
    <property type="molecule type" value="Genomic_DNA"/>
</dbReference>
<evidence type="ECO:0000313" key="3">
    <source>
        <dbReference type="Proteomes" id="UP000194137"/>
    </source>
</evidence>
<dbReference type="AlphaFoldDB" id="A0A1W6ZTR1"/>
<gene>
    <name evidence="2" type="ORF">CAK95_14465</name>
</gene>
<proteinExistence type="predicted"/>
<evidence type="ECO:0000313" key="2">
    <source>
        <dbReference type="EMBL" id="ARQ00145.1"/>
    </source>
</evidence>
<dbReference type="Proteomes" id="UP000194137">
    <property type="component" value="Chromosome"/>
</dbReference>
<sequence>MEQTCGRPRYRGQEAFKDKNTDKGLKAMTGPVMQIRHDTSDRWWVAAKWPQGQIEDIIGFRTESEANDWIANELDTWLEHRRKEEKADA</sequence>
<accession>A0A1W6ZTR1</accession>
<reference evidence="2 3" key="1">
    <citation type="submission" date="2017-05" db="EMBL/GenBank/DDBJ databases">
        <title>Full genome sequence of Pseudorhodoplanes sinuspersici.</title>
        <authorList>
            <person name="Dastgheib S.M.M."/>
            <person name="Shavandi M."/>
            <person name="Tirandaz H."/>
        </authorList>
    </citation>
    <scope>NUCLEOTIDE SEQUENCE [LARGE SCALE GENOMIC DNA]</scope>
    <source>
        <strain evidence="2 3">RIPI110</strain>
    </source>
</reference>
<protein>
    <submittedName>
        <fullName evidence="2">Uncharacterized protein</fullName>
    </submittedName>
</protein>